<dbReference type="InterPro" id="IPR005674">
    <property type="entry name" value="CocE/Ser_esterase"/>
</dbReference>
<evidence type="ECO:0000313" key="4">
    <source>
        <dbReference type="Proteomes" id="UP000186102"/>
    </source>
</evidence>
<keyword evidence="1 3" id="KW-0378">Hydrolase</keyword>
<dbReference type="AlphaFoldDB" id="A0A1Q8QF08"/>
<proteinExistence type="predicted"/>
<dbReference type="GO" id="GO:0008239">
    <property type="term" value="F:dipeptidyl-peptidase activity"/>
    <property type="evidence" value="ECO:0007669"/>
    <property type="project" value="InterPro"/>
</dbReference>
<dbReference type="SUPFAM" id="SSF53474">
    <property type="entry name" value="alpha/beta-Hydrolases"/>
    <property type="match status" value="1"/>
</dbReference>
<dbReference type="InterPro" id="IPR000383">
    <property type="entry name" value="Xaa-Pro-like_dom"/>
</dbReference>
<evidence type="ECO:0000256" key="1">
    <source>
        <dbReference type="ARBA" id="ARBA00022801"/>
    </source>
</evidence>
<dbReference type="PANTHER" id="PTHR43056">
    <property type="entry name" value="PEPTIDASE S9 PROLYL OLIGOPEPTIDASE"/>
    <property type="match status" value="1"/>
</dbReference>
<dbReference type="RefSeq" id="WP_075367414.1">
    <property type="nucleotide sequence ID" value="NZ_MLBF01000094.1"/>
</dbReference>
<dbReference type="InterPro" id="IPR050585">
    <property type="entry name" value="Xaa-Pro_dipeptidyl-ppase/CocE"/>
</dbReference>
<dbReference type="STRING" id="1888891.DSOL_5187"/>
<dbReference type="InterPro" id="IPR008979">
    <property type="entry name" value="Galactose-bd-like_sf"/>
</dbReference>
<keyword evidence="4" id="KW-1185">Reference proteome</keyword>
<dbReference type="Gene3D" id="3.40.50.1820">
    <property type="entry name" value="alpha/beta hydrolase"/>
    <property type="match status" value="1"/>
</dbReference>
<evidence type="ECO:0000259" key="2">
    <source>
        <dbReference type="SMART" id="SM00939"/>
    </source>
</evidence>
<dbReference type="PANTHER" id="PTHR43056:SF10">
    <property type="entry name" value="COCE_NOND FAMILY, PUTATIVE (AFU_ORTHOLOGUE AFUA_7G00600)-RELATED"/>
    <property type="match status" value="1"/>
</dbReference>
<protein>
    <submittedName>
        <fullName evidence="3">Hydrolase, CocE/NonD family</fullName>
    </submittedName>
</protein>
<dbReference type="Proteomes" id="UP000186102">
    <property type="component" value="Unassembled WGS sequence"/>
</dbReference>
<gene>
    <name evidence="3" type="ORF">DSOL_5187</name>
</gene>
<dbReference type="SMART" id="SM00939">
    <property type="entry name" value="PepX_C"/>
    <property type="match status" value="1"/>
</dbReference>
<dbReference type="Pfam" id="PF02129">
    <property type="entry name" value="Peptidase_S15"/>
    <property type="match status" value="2"/>
</dbReference>
<dbReference type="Pfam" id="PF08530">
    <property type="entry name" value="PepX_C"/>
    <property type="match status" value="1"/>
</dbReference>
<dbReference type="InterPro" id="IPR029058">
    <property type="entry name" value="AB_hydrolase_fold"/>
</dbReference>
<sequence>MNKNIKIGLIVFLILMTGAAIAYYKTSSIVRWFAANDYKVTSTKIPMRDGAELAADLYLPETGKNFPVILIQTPYNKDRHKQIIQDLLQGDQNADFFDAKDYAFVVLDWRGYFKSKDAAKVNKENLIPGEDQRGQDGYDAIEWIAKQPWSNGKVATWGPSALGNVQYLTAAQNPPHLVCSDPMVYNIVVDYNNYYYGGVIRQDVVDTLAMIGFPGLSDLLKKHPLDDGTYDKVSINPAKVKEPMLLIGGWYDHNNMLQTYNLLKTKGGGKVRLIMGPWVHQGAVKDIKQGELYFPSAAQVAREEQEKFFDYYAMGKDTGEINSPAIKYYVMGANQWKTADEWPPKDAIETPLYLAEKGKLTQQKSNIEEKPDEFISDPKNPVPSVGGAGLDPQLPTGTFDQREKVENRSDVLCYTTDTLDRDLTIAGQVKLNLNVSSDCVDTDIAVRLTDVYPDGRSMLIADGIQRMSLMESTKVKKLLIPGQVYLCTVTLRDTAMTFLKGHKIRISLSSSNYPLCALNSNTGKDGLDFDKYVSAKNLLYHGGNNPSVLVLPVIKN</sequence>
<dbReference type="NCBIfam" id="TIGR00976">
    <property type="entry name" value="CocE_NonD"/>
    <property type="match status" value="2"/>
</dbReference>
<dbReference type="OrthoDB" id="319764at2"/>
<dbReference type="Gene3D" id="2.60.120.260">
    <property type="entry name" value="Galactose-binding domain-like"/>
    <property type="match status" value="1"/>
</dbReference>
<name>A0A1Q8QF08_9FIRM</name>
<dbReference type="EMBL" id="MLBF01000094">
    <property type="protein sequence ID" value="OLN25914.1"/>
    <property type="molecule type" value="Genomic_DNA"/>
</dbReference>
<comment type="caution">
    <text evidence="3">The sequence shown here is derived from an EMBL/GenBank/DDBJ whole genome shotgun (WGS) entry which is preliminary data.</text>
</comment>
<feature type="domain" description="Xaa-Pro dipeptidyl-peptidase C-terminal" evidence="2">
    <location>
        <begin position="306"/>
        <end position="550"/>
    </location>
</feature>
<organism evidence="3 4">
    <name type="scientific">Desulfosporosinus metallidurans</name>
    <dbReference type="NCBI Taxonomy" id="1888891"/>
    <lineage>
        <taxon>Bacteria</taxon>
        <taxon>Bacillati</taxon>
        <taxon>Bacillota</taxon>
        <taxon>Clostridia</taxon>
        <taxon>Eubacteriales</taxon>
        <taxon>Desulfitobacteriaceae</taxon>
        <taxon>Desulfosporosinus</taxon>
    </lineage>
</organism>
<dbReference type="SUPFAM" id="SSF49785">
    <property type="entry name" value="Galactose-binding domain-like"/>
    <property type="match status" value="1"/>
</dbReference>
<accession>A0A1Q8QF08</accession>
<evidence type="ECO:0000313" key="3">
    <source>
        <dbReference type="EMBL" id="OLN25914.1"/>
    </source>
</evidence>
<reference evidence="3 4" key="1">
    <citation type="submission" date="2016-09" db="EMBL/GenBank/DDBJ databases">
        <title>Complete genome of Desulfosporosinus sp. OL.</title>
        <authorList>
            <person name="Mardanov A."/>
            <person name="Beletsky A."/>
            <person name="Panova A."/>
            <person name="Karnachuk O."/>
            <person name="Ravin N."/>
        </authorList>
    </citation>
    <scope>NUCLEOTIDE SEQUENCE [LARGE SCALE GENOMIC DNA]</scope>
    <source>
        <strain evidence="3 4">OL</strain>
    </source>
</reference>
<dbReference type="InterPro" id="IPR013736">
    <property type="entry name" value="Xaa-Pro_dipept_C"/>
</dbReference>